<gene>
    <name evidence="15" type="ORF">O3M35_006343</name>
</gene>
<dbReference type="InterPro" id="IPR025650">
    <property type="entry name" value="Alkyl-DHAP_Synthase"/>
</dbReference>
<dbReference type="InterPro" id="IPR004113">
    <property type="entry name" value="FAD-bd_oxidored_4_C"/>
</dbReference>
<comment type="similarity">
    <text evidence="3 13">Belongs to the FAD-binding oxidoreductase/transferase type 4 family.</text>
</comment>
<dbReference type="Gene3D" id="3.30.43.10">
    <property type="entry name" value="Uridine Diphospho-n-acetylenolpyruvylglucosamine Reductase, domain 2"/>
    <property type="match status" value="1"/>
</dbReference>
<evidence type="ECO:0000256" key="11">
    <source>
        <dbReference type="PIRSR" id="PIRSR625650-3"/>
    </source>
</evidence>
<name>A0AAW1DDW7_9HEMI</name>
<dbReference type="Gene3D" id="3.30.465.10">
    <property type="match status" value="1"/>
</dbReference>
<dbReference type="PROSITE" id="PS51387">
    <property type="entry name" value="FAD_PCMH"/>
    <property type="match status" value="1"/>
</dbReference>
<dbReference type="SUPFAM" id="SSF55103">
    <property type="entry name" value="FAD-linked oxidases, C-terminal domain"/>
    <property type="match status" value="1"/>
</dbReference>
<dbReference type="Proteomes" id="UP001461498">
    <property type="component" value="Unassembled WGS sequence"/>
</dbReference>
<dbReference type="Gene3D" id="3.30.300.330">
    <property type="match status" value="1"/>
</dbReference>
<keyword evidence="13" id="KW-0443">Lipid metabolism</keyword>
<dbReference type="InterPro" id="IPR016171">
    <property type="entry name" value="Vanillyl_alc_oxidase_C-sub2"/>
</dbReference>
<evidence type="ECO:0000256" key="12">
    <source>
        <dbReference type="PIRSR" id="PIRSR625650-4"/>
    </source>
</evidence>
<dbReference type="AlphaFoldDB" id="A0AAW1DDW7"/>
<dbReference type="PANTHER" id="PTHR46568:SF1">
    <property type="entry name" value="ALKYLDIHYDROXYACETONEPHOSPHATE SYNTHASE, PEROXISOMAL"/>
    <property type="match status" value="1"/>
</dbReference>
<dbReference type="InterPro" id="IPR016164">
    <property type="entry name" value="FAD-linked_Oxase-like_C"/>
</dbReference>
<feature type="domain" description="FAD-binding PCMH-type" evidence="14">
    <location>
        <begin position="182"/>
        <end position="364"/>
    </location>
</feature>
<evidence type="ECO:0000256" key="13">
    <source>
        <dbReference type="RuleBase" id="RU363113"/>
    </source>
</evidence>
<comment type="subunit">
    <text evidence="4 13">Homodimer.</text>
</comment>
<dbReference type="GO" id="GO:0008609">
    <property type="term" value="F:alkylglycerone-phosphate synthase activity"/>
    <property type="evidence" value="ECO:0007669"/>
    <property type="project" value="UniProtKB-EC"/>
</dbReference>
<evidence type="ECO:0000256" key="5">
    <source>
        <dbReference type="ARBA" id="ARBA00012385"/>
    </source>
</evidence>
<dbReference type="InterPro" id="IPR036318">
    <property type="entry name" value="FAD-bd_PCMH-like_sf"/>
</dbReference>
<proteinExistence type="inferred from homology"/>
<evidence type="ECO:0000313" key="15">
    <source>
        <dbReference type="EMBL" id="KAK9508901.1"/>
    </source>
</evidence>
<comment type="cofactor">
    <cofactor evidence="11 13">
        <name>FAD</name>
        <dbReference type="ChEBI" id="CHEBI:57692"/>
    </cofactor>
</comment>
<comment type="function">
    <text evidence="13">Catalyzes the exchange of an acyl for a long-chain alkyl group and the formation of the ether bond in the biosynthesis of ether phospholipids.</text>
</comment>
<accession>A0AAW1DDW7</accession>
<dbReference type="GO" id="GO:0005777">
    <property type="term" value="C:peroxisome"/>
    <property type="evidence" value="ECO:0007669"/>
    <property type="project" value="UniProtKB-SubCell"/>
</dbReference>
<dbReference type="InterPro" id="IPR016167">
    <property type="entry name" value="FAD-bd_PCMH_sub1"/>
</dbReference>
<dbReference type="InterPro" id="IPR016166">
    <property type="entry name" value="FAD-bd_PCMH"/>
</dbReference>
<keyword evidence="7 11" id="KW-0274">FAD</keyword>
<dbReference type="GO" id="GO:0008610">
    <property type="term" value="P:lipid biosynthetic process"/>
    <property type="evidence" value="ECO:0007669"/>
    <property type="project" value="InterPro"/>
</dbReference>
<evidence type="ECO:0000256" key="4">
    <source>
        <dbReference type="ARBA" id="ARBA00011738"/>
    </source>
</evidence>
<evidence type="ECO:0000313" key="16">
    <source>
        <dbReference type="Proteomes" id="UP001461498"/>
    </source>
</evidence>
<keyword evidence="8 13" id="KW-0576">Peroxisome</keyword>
<feature type="binding site" evidence="11">
    <location>
        <begin position="348"/>
        <end position="354"/>
    </location>
    <ligand>
        <name>FAD</name>
        <dbReference type="ChEBI" id="CHEBI:57692"/>
    </ligand>
</feature>
<comment type="pathway">
    <text evidence="2 13">Glycerolipid metabolism; ether lipid biosynthesis.</text>
</comment>
<protein>
    <recommendedName>
        <fullName evidence="5 13">Alkylglycerone-phosphate synthase</fullName>
        <shortName evidence="13">Alkyl-DHAP synthase</shortName>
        <ecNumber evidence="5 13">2.5.1.26</ecNumber>
    </recommendedName>
</protein>
<keyword evidence="13" id="KW-0808">Transferase</keyword>
<evidence type="ECO:0000256" key="10">
    <source>
        <dbReference type="PIRSR" id="PIRSR625650-2"/>
    </source>
</evidence>
<evidence type="ECO:0000259" key="14">
    <source>
        <dbReference type="PROSITE" id="PS51387"/>
    </source>
</evidence>
<feature type="site" description="Important for enzyme activity" evidence="12">
    <location>
        <position position="399"/>
    </location>
</feature>
<feature type="binding site" evidence="11">
    <location>
        <begin position="214"/>
        <end position="220"/>
    </location>
    <ligand>
        <name>FAD</name>
        <dbReference type="ChEBI" id="CHEBI:57692"/>
    </ligand>
</feature>
<dbReference type="PANTHER" id="PTHR46568">
    <property type="entry name" value="ALKYLDIHYDROXYACETONEPHOSPHATE SYNTHASE, PEROXISOMAL"/>
    <property type="match status" value="1"/>
</dbReference>
<dbReference type="InterPro" id="IPR006094">
    <property type="entry name" value="Oxid_FAD_bind_N"/>
</dbReference>
<evidence type="ECO:0000256" key="1">
    <source>
        <dbReference type="ARBA" id="ARBA00004275"/>
    </source>
</evidence>
<dbReference type="GO" id="GO:0071949">
    <property type="term" value="F:FAD binding"/>
    <property type="evidence" value="ECO:0007669"/>
    <property type="project" value="InterPro"/>
</dbReference>
<evidence type="ECO:0000256" key="9">
    <source>
        <dbReference type="PIRSR" id="PIRSR625650-1"/>
    </source>
</evidence>
<feature type="binding site" evidence="11">
    <location>
        <begin position="283"/>
        <end position="289"/>
    </location>
    <ligand>
        <name>FAD</name>
        <dbReference type="ChEBI" id="CHEBI:57692"/>
    </ligand>
</feature>
<dbReference type="InterPro" id="IPR016169">
    <property type="entry name" value="FAD-bd_PCMH_sub2"/>
</dbReference>
<dbReference type="Pfam" id="PF02913">
    <property type="entry name" value="FAD-oxidase_C"/>
    <property type="match status" value="1"/>
</dbReference>
<dbReference type="SUPFAM" id="SSF56176">
    <property type="entry name" value="FAD-binding/transporter-associated domain-like"/>
    <property type="match status" value="1"/>
</dbReference>
<comment type="caution">
    <text evidence="15">The sequence shown here is derived from an EMBL/GenBank/DDBJ whole genome shotgun (WGS) entry which is preliminary data.</text>
</comment>
<dbReference type="EMBL" id="JAPXFL010000003">
    <property type="protein sequence ID" value="KAK9508901.1"/>
    <property type="molecule type" value="Genomic_DNA"/>
</dbReference>
<comment type="subcellular location">
    <subcellularLocation>
        <location evidence="1 13">Peroxisome</location>
    </subcellularLocation>
</comment>
<dbReference type="Pfam" id="PF01565">
    <property type="entry name" value="FAD_binding_4"/>
    <property type="match status" value="1"/>
</dbReference>
<evidence type="ECO:0000256" key="2">
    <source>
        <dbReference type="ARBA" id="ARBA00004670"/>
    </source>
</evidence>
<evidence type="ECO:0000256" key="3">
    <source>
        <dbReference type="ARBA" id="ARBA00008000"/>
    </source>
</evidence>
<sequence length="643" mass="72633">MPSKNDENDKDTQLGEVYLQISTDDQDTKLKMITKKRNSYIKNPEPRKIFGRKTSDVHKLNSVITKKRTDVIKWNGWGYNDSKFTIKNGVITFTGNRYPIGEMELPYFTEWVQKVFHVDLSDKQNRGDSFPETYPPSNVSEEFLECLQKEKLEYSTEGVDRLVRSHGQTLHDIYTLKVKKIPDRIPDIVVWPENHHDVVKLVEIANKYHVVLIPYGGGTSVSGAVTCPENETRCICALDTSQMKAILWLDKSDLLVCCQCGIVGQDLELYLQKEGFTTGHEPDSYEFSTVGGWVATRASGMKKNVYGNIEDLLVSVTLVTPQGILYKQGLNPRQSTGPDFTHLILGSEGSLGVVTEVVLKIRPLPPFRKYGSIVFPHFAAGVDCMREVARQRCQPASIRLMDNEQFTFGQALRPKLNGYLSHLAEAMKKVYLTKIKKFDMKYICVATLLFEGDKKTVEKQEETIYNIAKECGGIPAGEKNGERGYMLTFVIAYIRDLGLEFNVVAESFETSVPWVKTLSLCRNVRFIVRKKCKELGISYYLISHRVTQTYDCGCCVYFYFAFNWSGISGDPVSVYESIEAAARDEILACGGSLSHHHGVGKLRSRWYRSQVSSLGAHLYSNVKLLLDPNNIFATGNLLPQSKL</sequence>
<dbReference type="EC" id="2.5.1.26" evidence="5 13"/>
<keyword evidence="6 13" id="KW-0285">Flavoprotein</keyword>
<feature type="binding site" evidence="10">
    <location>
        <position position="495"/>
    </location>
    <ligand>
        <name>substrate</name>
    </ligand>
</feature>
<dbReference type="Gene3D" id="1.10.45.10">
    <property type="entry name" value="Vanillyl-alcohol Oxidase, Chain A, domain 4"/>
    <property type="match status" value="1"/>
</dbReference>
<evidence type="ECO:0000256" key="7">
    <source>
        <dbReference type="ARBA" id="ARBA00022827"/>
    </source>
</evidence>
<keyword evidence="16" id="KW-1185">Reference proteome</keyword>
<reference evidence="15 16" key="1">
    <citation type="submission" date="2022-12" db="EMBL/GenBank/DDBJ databases">
        <title>Chromosome-level genome assembly of true bugs.</title>
        <authorList>
            <person name="Ma L."/>
            <person name="Li H."/>
        </authorList>
    </citation>
    <scope>NUCLEOTIDE SEQUENCE [LARGE SCALE GENOMIC DNA]</scope>
    <source>
        <strain evidence="15">Lab_2022b</strain>
    </source>
</reference>
<feature type="binding site" evidence="11">
    <location>
        <begin position="296"/>
        <end position="299"/>
    </location>
    <ligand>
        <name>FAD</name>
        <dbReference type="ChEBI" id="CHEBI:57692"/>
    </ligand>
</feature>
<dbReference type="Gene3D" id="3.30.160.650">
    <property type="match status" value="1"/>
</dbReference>
<comment type="catalytic activity">
    <reaction evidence="13">
        <text>a long chain fatty alcohol + a 1-acylglycerone 3-phosphate = a 1-O-alkylglycerone 3-phosphate + a long-chain fatty acid + H(+)</text>
        <dbReference type="Rhea" id="RHEA:36171"/>
        <dbReference type="ChEBI" id="CHEBI:15378"/>
        <dbReference type="ChEBI" id="CHEBI:17135"/>
        <dbReference type="ChEBI" id="CHEBI:57534"/>
        <dbReference type="ChEBI" id="CHEBI:57560"/>
        <dbReference type="ChEBI" id="CHEBI:73315"/>
        <dbReference type="EC" id="2.5.1.26"/>
    </reaction>
</comment>
<evidence type="ECO:0000256" key="6">
    <source>
        <dbReference type="ARBA" id="ARBA00022630"/>
    </source>
</evidence>
<dbReference type="Gene3D" id="3.30.70.3450">
    <property type="match status" value="1"/>
</dbReference>
<organism evidence="15 16">
    <name type="scientific">Rhynocoris fuscipes</name>
    <dbReference type="NCBI Taxonomy" id="488301"/>
    <lineage>
        <taxon>Eukaryota</taxon>
        <taxon>Metazoa</taxon>
        <taxon>Ecdysozoa</taxon>
        <taxon>Arthropoda</taxon>
        <taxon>Hexapoda</taxon>
        <taxon>Insecta</taxon>
        <taxon>Pterygota</taxon>
        <taxon>Neoptera</taxon>
        <taxon>Paraneoptera</taxon>
        <taxon>Hemiptera</taxon>
        <taxon>Heteroptera</taxon>
        <taxon>Panheteroptera</taxon>
        <taxon>Cimicomorpha</taxon>
        <taxon>Reduviidae</taxon>
        <taxon>Harpactorinae</taxon>
        <taxon>Harpactorini</taxon>
        <taxon>Rhynocoris</taxon>
    </lineage>
</organism>
<evidence type="ECO:0000256" key="8">
    <source>
        <dbReference type="ARBA" id="ARBA00023140"/>
    </source>
</evidence>
<feature type="active site" description="Proton donor/acceptor" evidence="9">
    <location>
        <position position="557"/>
    </location>
</feature>
<keyword evidence="13" id="KW-0444">Lipid biosynthesis</keyword>